<evidence type="ECO:0000313" key="3">
    <source>
        <dbReference type="Proteomes" id="UP000203229"/>
    </source>
</evidence>
<keyword evidence="3" id="KW-1185">Reference proteome</keyword>
<dbReference type="EMBL" id="CP022535">
    <property type="protein sequence ID" value="ASP28405.1"/>
    <property type="molecule type" value="Genomic_DNA"/>
</dbReference>
<keyword evidence="1" id="KW-0472">Membrane</keyword>
<dbReference type="KEGG" id="scou:SCORR_v1c06330"/>
<dbReference type="Proteomes" id="UP000203229">
    <property type="component" value="Chromosome"/>
</dbReference>
<feature type="transmembrane region" description="Helical" evidence="1">
    <location>
        <begin position="26"/>
        <end position="48"/>
    </location>
</feature>
<keyword evidence="1" id="KW-1133">Transmembrane helix</keyword>
<proteinExistence type="predicted"/>
<feature type="transmembrane region" description="Helical" evidence="1">
    <location>
        <begin position="164"/>
        <end position="184"/>
    </location>
</feature>
<gene>
    <name evidence="2" type="ORF">SCORR_v1c06330</name>
</gene>
<dbReference type="RefSeq" id="WP_094049102.1">
    <property type="nucleotide sequence ID" value="NZ_CP022535.1"/>
</dbReference>
<sequence>MEKKSLSNESSNGSLNDNKSIKKYELMIKLCSTFLMILGLAMITYVSYYSNIIDDKIITSIWNGNFVYLYVIFIILGIVYFSQNVILFGFTTLKGKKMYSINQINYYIKATLFLTFLTFLTFINIFLFIKYLTLLNKVDNNQEKEDYQQVKKISKKQINIKPLIFIYTFLFIGYIIWFALTLNLDLINTGFITYNTYYFLLSLLAGFILLISYFICASLLINTNCFLTNNLVYKKWFIISAIPFVGAFVYIGFYIKKGGLKNQNI</sequence>
<feature type="transmembrane region" description="Helical" evidence="1">
    <location>
        <begin position="236"/>
        <end position="255"/>
    </location>
</feature>
<reference evidence="2 3" key="1">
    <citation type="submission" date="2017-07" db="EMBL/GenBank/DDBJ databases">
        <title>Complete genome sequence of Spiroplasma corruscae EC-1 (DSM 19793).</title>
        <authorList>
            <person name="Tsai Y.-M."/>
            <person name="Lo W.-S."/>
            <person name="Kuo C.-H."/>
        </authorList>
    </citation>
    <scope>NUCLEOTIDE SEQUENCE [LARGE SCALE GENOMIC DNA]</scope>
    <source>
        <strain evidence="2 3">EC-1</strain>
    </source>
</reference>
<evidence type="ECO:0000256" key="1">
    <source>
        <dbReference type="SAM" id="Phobius"/>
    </source>
</evidence>
<feature type="transmembrane region" description="Helical" evidence="1">
    <location>
        <begin position="196"/>
        <end position="221"/>
    </location>
</feature>
<dbReference type="AlphaFoldDB" id="A0A222EPF3"/>
<feature type="transmembrane region" description="Helical" evidence="1">
    <location>
        <begin position="68"/>
        <end position="90"/>
    </location>
</feature>
<organism evidence="2 3">
    <name type="scientific">Spiroplasma corruscae</name>
    <dbReference type="NCBI Taxonomy" id="216934"/>
    <lineage>
        <taxon>Bacteria</taxon>
        <taxon>Bacillati</taxon>
        <taxon>Mycoplasmatota</taxon>
        <taxon>Mollicutes</taxon>
        <taxon>Entomoplasmatales</taxon>
        <taxon>Spiroplasmataceae</taxon>
        <taxon>Spiroplasma</taxon>
    </lineage>
</organism>
<protein>
    <submittedName>
        <fullName evidence="2">Uncharacterized protein</fullName>
    </submittedName>
</protein>
<feature type="transmembrane region" description="Helical" evidence="1">
    <location>
        <begin position="111"/>
        <end position="132"/>
    </location>
</feature>
<accession>A0A222EPF3</accession>
<dbReference type="OrthoDB" id="9830938at2"/>
<name>A0A222EPF3_9MOLU</name>
<evidence type="ECO:0000313" key="2">
    <source>
        <dbReference type="EMBL" id="ASP28405.1"/>
    </source>
</evidence>
<keyword evidence="1" id="KW-0812">Transmembrane</keyword>